<dbReference type="SMART" id="SM00049">
    <property type="entry name" value="DEP"/>
    <property type="match status" value="2"/>
</dbReference>
<dbReference type="Proteomes" id="UP000053257">
    <property type="component" value="Unassembled WGS sequence"/>
</dbReference>
<feature type="compositionally biased region" description="Low complexity" evidence="1">
    <location>
        <begin position="339"/>
        <end position="350"/>
    </location>
</feature>
<dbReference type="OrthoDB" id="196547at2759"/>
<sequence>MASPRPPAISWKTADVLKTAKNGAPFVQDLFDIFASLMLSLELGTYRQFFRRYDNSFLLHSAVAGLHSLKVPKVTRKPDALNPFRTVVTSKIATYSMNHDAAENVIKLCIKARLIEDATNPRAPELSTKSIYVITPKGLHVVERYAQDNGIDVEHLSPAFATQPICTKLLYFSRRSEDDHLALSLDTVLAVFGRFAGDAPNLSPPKFNSFSASEKYRVWSKGILLSRGGRAASSVADDVEGGGGHDTCFPAASAVEWLCDFTSISGKAEAANILAHFVLYGLIALVHNQNRTNDPAPVKVADKSGDNIVREGTFFMGSKAVYKITAEGQQLVWNGAHKSTNSSPSLSGSSTADLIARPPGLGEPLTQPSQNSFVSEDMQIGDAASDCLRDILHDSDLRDLFRSFSNGKPFDDHLSFVLGYGELKHTVPVELKTTTVCPSPTATRLRALSESVTALYDNHIRRWGLNHVHLDDDLRRALSDQFRVDRDSGQDKTVAHLQETLGLYQRVQSSILRLLSEDVLPEVRSQLCFVAIVLNDLSVYENPALPILAGCRRDTRDRTWYWPCED</sequence>
<dbReference type="EMBL" id="KN840488">
    <property type="protein sequence ID" value="KIP07907.1"/>
    <property type="molecule type" value="Genomic_DNA"/>
</dbReference>
<dbReference type="GO" id="GO:0035556">
    <property type="term" value="P:intracellular signal transduction"/>
    <property type="evidence" value="ECO:0007669"/>
    <property type="project" value="InterPro"/>
</dbReference>
<keyword evidence="4" id="KW-1185">Reference proteome</keyword>
<protein>
    <recommendedName>
        <fullName evidence="2">RGS domain-containing protein</fullName>
    </recommendedName>
</protein>
<dbReference type="PROSITE" id="PS50132">
    <property type="entry name" value="RGS"/>
    <property type="match status" value="1"/>
</dbReference>
<dbReference type="InterPro" id="IPR016137">
    <property type="entry name" value="RGS"/>
</dbReference>
<dbReference type="InterPro" id="IPR036390">
    <property type="entry name" value="WH_DNA-bd_sf"/>
</dbReference>
<gene>
    <name evidence="3" type="ORF">PHLGIDRAFT_117675</name>
</gene>
<dbReference type="Pfam" id="PF25889">
    <property type="entry name" value="WHD_Fungal_DR"/>
    <property type="match status" value="1"/>
</dbReference>
<dbReference type="InterPro" id="IPR036388">
    <property type="entry name" value="WH-like_DNA-bd_sf"/>
</dbReference>
<accession>A0A0C3S912</accession>
<evidence type="ECO:0000256" key="1">
    <source>
        <dbReference type="SAM" id="MobiDB-lite"/>
    </source>
</evidence>
<evidence type="ECO:0000259" key="2">
    <source>
        <dbReference type="PROSITE" id="PS50132"/>
    </source>
</evidence>
<dbReference type="AlphaFoldDB" id="A0A0C3S912"/>
<evidence type="ECO:0000313" key="4">
    <source>
        <dbReference type="Proteomes" id="UP000053257"/>
    </source>
</evidence>
<dbReference type="InterPro" id="IPR000591">
    <property type="entry name" value="DEP_dom"/>
</dbReference>
<dbReference type="Gene3D" id="1.10.167.10">
    <property type="entry name" value="Regulator of G-protein Signalling 4, domain 2"/>
    <property type="match status" value="1"/>
</dbReference>
<dbReference type="STRING" id="745531.A0A0C3S912"/>
<dbReference type="SUPFAM" id="SSF46785">
    <property type="entry name" value="Winged helix' DNA-binding domain"/>
    <property type="match status" value="1"/>
</dbReference>
<evidence type="ECO:0000313" key="3">
    <source>
        <dbReference type="EMBL" id="KIP07907.1"/>
    </source>
</evidence>
<dbReference type="InterPro" id="IPR044926">
    <property type="entry name" value="RGS_subdomain_2"/>
</dbReference>
<dbReference type="HOGENOM" id="CLU_013365_1_0_1"/>
<proteinExistence type="predicted"/>
<feature type="domain" description="RGS" evidence="2">
    <location>
        <begin position="387"/>
        <end position="533"/>
    </location>
</feature>
<organism evidence="3 4">
    <name type="scientific">Phlebiopsis gigantea (strain 11061_1 CR5-6)</name>
    <name type="common">White-rot fungus</name>
    <name type="synonym">Peniophora gigantea</name>
    <dbReference type="NCBI Taxonomy" id="745531"/>
    <lineage>
        <taxon>Eukaryota</taxon>
        <taxon>Fungi</taxon>
        <taxon>Dikarya</taxon>
        <taxon>Basidiomycota</taxon>
        <taxon>Agaricomycotina</taxon>
        <taxon>Agaricomycetes</taxon>
        <taxon>Polyporales</taxon>
        <taxon>Phanerochaetaceae</taxon>
        <taxon>Phlebiopsis</taxon>
    </lineage>
</organism>
<feature type="region of interest" description="Disordered" evidence="1">
    <location>
        <begin position="336"/>
        <end position="370"/>
    </location>
</feature>
<dbReference type="InterPro" id="IPR058855">
    <property type="entry name" value="RGS1/SST2-like_Fungal-DR"/>
</dbReference>
<reference evidence="3 4" key="1">
    <citation type="journal article" date="2014" name="PLoS Genet.">
        <title>Analysis of the Phlebiopsis gigantea genome, transcriptome and secretome provides insight into its pioneer colonization strategies of wood.</title>
        <authorList>
            <person name="Hori C."/>
            <person name="Ishida T."/>
            <person name="Igarashi K."/>
            <person name="Samejima M."/>
            <person name="Suzuki H."/>
            <person name="Master E."/>
            <person name="Ferreira P."/>
            <person name="Ruiz-Duenas F.J."/>
            <person name="Held B."/>
            <person name="Canessa P."/>
            <person name="Larrondo L.F."/>
            <person name="Schmoll M."/>
            <person name="Druzhinina I.S."/>
            <person name="Kubicek C.P."/>
            <person name="Gaskell J.A."/>
            <person name="Kersten P."/>
            <person name="St John F."/>
            <person name="Glasner J."/>
            <person name="Sabat G."/>
            <person name="Splinter BonDurant S."/>
            <person name="Syed K."/>
            <person name="Yadav J."/>
            <person name="Mgbeahuruike A.C."/>
            <person name="Kovalchuk A."/>
            <person name="Asiegbu F.O."/>
            <person name="Lackner G."/>
            <person name="Hoffmeister D."/>
            <person name="Rencoret J."/>
            <person name="Gutierrez A."/>
            <person name="Sun H."/>
            <person name="Lindquist E."/>
            <person name="Barry K."/>
            <person name="Riley R."/>
            <person name="Grigoriev I.V."/>
            <person name="Henrissat B."/>
            <person name="Kues U."/>
            <person name="Berka R.M."/>
            <person name="Martinez A.T."/>
            <person name="Covert S.F."/>
            <person name="Blanchette R.A."/>
            <person name="Cullen D."/>
        </authorList>
    </citation>
    <scope>NUCLEOTIDE SEQUENCE [LARGE SCALE GENOMIC DNA]</scope>
    <source>
        <strain evidence="3 4">11061_1 CR5-6</strain>
    </source>
</reference>
<dbReference type="Gene3D" id="1.10.10.10">
    <property type="entry name" value="Winged helix-like DNA-binding domain superfamily/Winged helix DNA-binding domain"/>
    <property type="match status" value="1"/>
</dbReference>
<name>A0A0C3S912_PHLG1</name>